<sequence>MAKGQKRSGREPKKPKTAVKKASQAASLFTDDSRMGKKPPRVTGPPPPKPE</sequence>
<name>Q2W112_PARM1</name>
<feature type="region of interest" description="Disordered" evidence="1">
    <location>
        <begin position="1"/>
        <end position="51"/>
    </location>
</feature>
<dbReference type="HOGENOM" id="CLU_3100521_0_0_5"/>
<gene>
    <name evidence="2" type="ordered locus">amb3659</name>
</gene>
<evidence type="ECO:0000313" key="2">
    <source>
        <dbReference type="EMBL" id="BAE52463.1"/>
    </source>
</evidence>
<dbReference type="KEGG" id="mag:amb3659"/>
<protein>
    <submittedName>
        <fullName evidence="2">Uncharacterized protein</fullName>
    </submittedName>
</protein>
<organism evidence="2 3">
    <name type="scientific">Paramagnetospirillum magneticum (strain ATCC 700264 / AMB-1)</name>
    <name type="common">Magnetospirillum magneticum</name>
    <dbReference type="NCBI Taxonomy" id="342108"/>
    <lineage>
        <taxon>Bacteria</taxon>
        <taxon>Pseudomonadati</taxon>
        <taxon>Pseudomonadota</taxon>
        <taxon>Alphaproteobacteria</taxon>
        <taxon>Rhodospirillales</taxon>
        <taxon>Magnetospirillaceae</taxon>
        <taxon>Paramagnetospirillum</taxon>
    </lineage>
</organism>
<dbReference type="RefSeq" id="WP_011386017.1">
    <property type="nucleotide sequence ID" value="NC_007626.1"/>
</dbReference>
<dbReference type="AlphaFoldDB" id="Q2W112"/>
<proteinExistence type="predicted"/>
<dbReference type="STRING" id="342108.amb3659"/>
<dbReference type="Proteomes" id="UP000007058">
    <property type="component" value="Chromosome"/>
</dbReference>
<reference evidence="2 3" key="1">
    <citation type="journal article" date="2005" name="DNA Res.">
        <title>Complete genome sequence of the facultative anaerobic magnetotactic bacterium Magnetospirillum sp. strain AMB-1.</title>
        <authorList>
            <person name="Matsunaga T."/>
            <person name="Okamura Y."/>
            <person name="Fukuda Y."/>
            <person name="Wahyudi A.T."/>
            <person name="Murase Y."/>
            <person name="Takeyama H."/>
        </authorList>
    </citation>
    <scope>NUCLEOTIDE SEQUENCE [LARGE SCALE GENOMIC DNA]</scope>
    <source>
        <strain evidence="3">ATCC 700264 / AMB-1</strain>
    </source>
</reference>
<feature type="compositionally biased region" description="Pro residues" evidence="1">
    <location>
        <begin position="42"/>
        <end position="51"/>
    </location>
</feature>
<evidence type="ECO:0000256" key="1">
    <source>
        <dbReference type="SAM" id="MobiDB-lite"/>
    </source>
</evidence>
<dbReference type="EMBL" id="AP007255">
    <property type="protein sequence ID" value="BAE52463.1"/>
    <property type="molecule type" value="Genomic_DNA"/>
</dbReference>
<keyword evidence="3" id="KW-1185">Reference proteome</keyword>
<evidence type="ECO:0000313" key="3">
    <source>
        <dbReference type="Proteomes" id="UP000007058"/>
    </source>
</evidence>
<accession>Q2W112</accession>